<organism evidence="13 14">
    <name type="scientific">Fasciola hepatica</name>
    <name type="common">Liver fluke</name>
    <dbReference type="NCBI Taxonomy" id="6192"/>
    <lineage>
        <taxon>Eukaryota</taxon>
        <taxon>Metazoa</taxon>
        <taxon>Spiralia</taxon>
        <taxon>Lophotrochozoa</taxon>
        <taxon>Platyhelminthes</taxon>
        <taxon>Trematoda</taxon>
        <taxon>Digenea</taxon>
        <taxon>Plagiorchiida</taxon>
        <taxon>Echinostomata</taxon>
        <taxon>Echinostomatoidea</taxon>
        <taxon>Fasciolidae</taxon>
        <taxon>Fasciola</taxon>
    </lineage>
</organism>
<dbReference type="InterPro" id="IPR002049">
    <property type="entry name" value="LE_dom"/>
</dbReference>
<proteinExistence type="predicted"/>
<dbReference type="FunFam" id="2.10.25.10:FF:000048">
    <property type="entry name" value="Netrin 3"/>
    <property type="match status" value="1"/>
</dbReference>
<sequence>MRELFTWVLLFPIYLVSSARVETVSRTEPSHARDHITPLTSDSDLRVIHEASRSLCHAEGRAFQCMPPFTNVAEGASVIASTTCGERDKADEFCRYRIDQSGRTHSECEQCSSPEKFHSKHLTDRHQMNNETYWVSGPVRAGETVNLTLSLGKRFEIYYISLQPHGRLPDSIALYKSADFGQNWQPWQYFSTDCYRAFRLPTSNEHTAQISAANIQEVLCVALKSPDMHEAFGQSAKVIAFSTTIGRPSSQPWSSALIDWMTMTDLRVSLSLFPDHTQMAPHDASGLLLTPSLLNPANVFRVGDTDSMQMSAGTLGMSRNQYQSDAASLQVPLSEGLVHFAFSDLAIGGRCKCNGHANRCVRDRVTNPQTGSIGDGWGPLRCDCQHNTAGTDCERCASGYLDRPWARATTESANECKLCQCRNHTSECVFSVKLFKQTGGQSGGVCVACRHNTEGPNCDQCIAGYTRNKHVTMGHKLACQGCDCNLHSASCVFSQQIYLMSMKTSGGVCQDCQHNTVGRRCHHCASGYYRDWTKPVSHDQVCIQCSCHPIGSTPNKPCDRSTGQCPCKPGVTGQACNRCQQGYKQTRLSEQPCIRKAEHYAYRRKSDETTAVAGRSQLQGPQTVKFGFLLQILNAHPANQTKRGYVSRNFVAGKQVPNGNRMELMLDDQSVVLPWRESWRRRLVKFARRAARDRCDTIDEGKEGEPSRIRRVQRLRTAPGYFSARTDSSNQQRMGPNRPSLYHNNYQTLHSPPSPTSSLSSPPAPPPQPQQSASSSLTRSVQPLANTIKNSRMRSSALQNDHGVVARPGPLHSRTQGDQPDFTYYHPYMGYYSAKH</sequence>
<dbReference type="Proteomes" id="UP000230066">
    <property type="component" value="Unassembled WGS sequence"/>
</dbReference>
<dbReference type="SMART" id="SM00180">
    <property type="entry name" value="EGF_Lam"/>
    <property type="match status" value="4"/>
</dbReference>
<dbReference type="InterPro" id="IPR050440">
    <property type="entry name" value="Laminin/Netrin_ECM"/>
</dbReference>
<dbReference type="PANTHER" id="PTHR10574:SF406">
    <property type="entry name" value="LAMININ SUBUNIT ALPHA 5"/>
    <property type="match status" value="1"/>
</dbReference>
<feature type="disulfide bond" evidence="8">
    <location>
        <begin position="579"/>
        <end position="593"/>
    </location>
</feature>
<keyword evidence="3 10" id="KW-0732">Signal</keyword>
<evidence type="ECO:0000256" key="7">
    <source>
        <dbReference type="ARBA" id="ARBA00023292"/>
    </source>
</evidence>
<keyword evidence="5 8" id="KW-1015">Disulfide bond</keyword>
<evidence type="ECO:0000313" key="14">
    <source>
        <dbReference type="Proteomes" id="UP000230066"/>
    </source>
</evidence>
<keyword evidence="14" id="KW-1185">Reference proteome</keyword>
<evidence type="ECO:0000256" key="1">
    <source>
        <dbReference type="ARBA" id="ARBA00004613"/>
    </source>
</evidence>
<dbReference type="EMBL" id="JXXN02000926">
    <property type="protein sequence ID" value="THD25946.1"/>
    <property type="molecule type" value="Genomic_DNA"/>
</dbReference>
<dbReference type="SUPFAM" id="SSF57196">
    <property type="entry name" value="EGF/Laminin"/>
    <property type="match status" value="4"/>
</dbReference>
<keyword evidence="4" id="KW-0677">Repeat</keyword>
<feature type="chain" id="PRO_5020031658" evidence="10">
    <location>
        <begin position="19"/>
        <end position="836"/>
    </location>
</feature>
<feature type="domain" description="Laminin N-terminal" evidence="12">
    <location>
        <begin position="61"/>
        <end position="350"/>
    </location>
</feature>
<evidence type="ECO:0000256" key="2">
    <source>
        <dbReference type="ARBA" id="ARBA00022525"/>
    </source>
</evidence>
<dbReference type="CDD" id="cd00055">
    <property type="entry name" value="EGF_Lam"/>
    <property type="match status" value="4"/>
</dbReference>
<dbReference type="PROSITE" id="PS51117">
    <property type="entry name" value="LAMININ_NTER"/>
    <property type="match status" value="1"/>
</dbReference>
<dbReference type="Pfam" id="PF24973">
    <property type="entry name" value="EGF_LMN_ATRN"/>
    <property type="match status" value="1"/>
</dbReference>
<feature type="signal peptide" evidence="10">
    <location>
        <begin position="1"/>
        <end position="18"/>
    </location>
</feature>
<dbReference type="PANTHER" id="PTHR10574">
    <property type="entry name" value="NETRIN/LAMININ-RELATED"/>
    <property type="match status" value="1"/>
</dbReference>
<evidence type="ECO:0000259" key="12">
    <source>
        <dbReference type="PROSITE" id="PS51117"/>
    </source>
</evidence>
<name>A0A4E0REF8_FASHE</name>
<feature type="compositionally biased region" description="Polar residues" evidence="9">
    <location>
        <begin position="725"/>
        <end position="734"/>
    </location>
</feature>
<dbReference type="Pfam" id="PF00053">
    <property type="entry name" value="EGF_laminin"/>
    <property type="match status" value="3"/>
</dbReference>
<evidence type="ECO:0000256" key="9">
    <source>
        <dbReference type="SAM" id="MobiDB-lite"/>
    </source>
</evidence>
<feature type="disulfide bond" evidence="8">
    <location>
        <begin position="567"/>
        <end position="576"/>
    </location>
</feature>
<feature type="region of interest" description="Disordered" evidence="9">
    <location>
        <begin position="713"/>
        <end position="821"/>
    </location>
</feature>
<comment type="subcellular location">
    <subcellularLocation>
        <location evidence="1">Secreted</location>
    </subcellularLocation>
</comment>
<dbReference type="InterPro" id="IPR056863">
    <property type="entry name" value="LMN_ATRN_NET-like_EGF"/>
</dbReference>
<dbReference type="Gene3D" id="2.60.120.260">
    <property type="entry name" value="Galactose-binding domain-like"/>
    <property type="match status" value="1"/>
</dbReference>
<keyword evidence="7 8" id="KW-0424">Laminin EGF-like domain</keyword>
<reference evidence="13" key="1">
    <citation type="submission" date="2019-03" db="EMBL/GenBank/DDBJ databases">
        <title>Improved annotation for the trematode Fasciola hepatica.</title>
        <authorList>
            <person name="Choi Y.-J."/>
            <person name="Martin J."/>
            <person name="Mitreva M."/>
        </authorList>
    </citation>
    <scope>NUCLEOTIDE SEQUENCE [LARGE SCALE GENOMIC DNA]</scope>
</reference>
<feature type="domain" description="Laminin EGF-like" evidence="11">
    <location>
        <begin position="545"/>
        <end position="595"/>
    </location>
</feature>
<keyword evidence="2" id="KW-0964">Secreted</keyword>
<gene>
    <name evidence="13" type="ORF">D915_003193</name>
</gene>
<evidence type="ECO:0000313" key="13">
    <source>
        <dbReference type="EMBL" id="THD25946.1"/>
    </source>
</evidence>
<dbReference type="Pfam" id="PF00055">
    <property type="entry name" value="Laminin_N"/>
    <property type="match status" value="1"/>
</dbReference>
<comment type="caution">
    <text evidence="13">The sequence shown here is derived from an EMBL/GenBank/DDBJ whole genome shotgun (WGS) entry which is preliminary data.</text>
</comment>
<dbReference type="PROSITE" id="PS01248">
    <property type="entry name" value="EGF_LAM_1"/>
    <property type="match status" value="1"/>
</dbReference>
<feature type="compositionally biased region" description="Polar residues" evidence="9">
    <location>
        <begin position="779"/>
        <end position="799"/>
    </location>
</feature>
<keyword evidence="6" id="KW-0325">Glycoprotein</keyword>
<accession>A0A4E0REF8</accession>
<evidence type="ECO:0000256" key="6">
    <source>
        <dbReference type="ARBA" id="ARBA00023180"/>
    </source>
</evidence>
<protein>
    <submittedName>
        <fullName evidence="13">Netrin-A</fullName>
    </submittedName>
</protein>
<evidence type="ECO:0000256" key="5">
    <source>
        <dbReference type="ARBA" id="ARBA00023157"/>
    </source>
</evidence>
<evidence type="ECO:0000256" key="3">
    <source>
        <dbReference type="ARBA" id="ARBA00022729"/>
    </source>
</evidence>
<dbReference type="GO" id="GO:0005576">
    <property type="term" value="C:extracellular region"/>
    <property type="evidence" value="ECO:0007669"/>
    <property type="project" value="UniProtKB-SubCell"/>
</dbReference>
<dbReference type="PROSITE" id="PS50027">
    <property type="entry name" value="EGF_LAM_2"/>
    <property type="match status" value="1"/>
</dbReference>
<dbReference type="SMART" id="SM00136">
    <property type="entry name" value="LamNT"/>
    <property type="match status" value="1"/>
</dbReference>
<dbReference type="InterPro" id="IPR008211">
    <property type="entry name" value="Laminin_N"/>
</dbReference>
<evidence type="ECO:0000256" key="4">
    <source>
        <dbReference type="ARBA" id="ARBA00022737"/>
    </source>
</evidence>
<evidence type="ECO:0000256" key="10">
    <source>
        <dbReference type="SAM" id="SignalP"/>
    </source>
</evidence>
<evidence type="ECO:0000259" key="11">
    <source>
        <dbReference type="PROSITE" id="PS50027"/>
    </source>
</evidence>
<evidence type="ECO:0000256" key="8">
    <source>
        <dbReference type="PROSITE-ProRule" id="PRU00460"/>
    </source>
</evidence>
<dbReference type="AlphaFoldDB" id="A0A4E0REF8"/>
<dbReference type="GO" id="GO:0009887">
    <property type="term" value="P:animal organ morphogenesis"/>
    <property type="evidence" value="ECO:0007669"/>
    <property type="project" value="TreeGrafter"/>
</dbReference>
<dbReference type="Gene3D" id="2.10.25.10">
    <property type="entry name" value="Laminin"/>
    <property type="match status" value="3"/>
</dbReference>
<dbReference type="GO" id="GO:0009888">
    <property type="term" value="P:tissue development"/>
    <property type="evidence" value="ECO:0007669"/>
    <property type="project" value="TreeGrafter"/>
</dbReference>
<comment type="caution">
    <text evidence="8">Lacks conserved residue(s) required for the propagation of feature annotation.</text>
</comment>